<dbReference type="VEuPathDB" id="MicrosporidiaDB:ECU09_1940"/>
<sequence length="208" mass="24579">MIINWTNAFRTLRSAKVKEQQLRNSLIFDYISRQSRSANCSLCYEAIGAKDLLCEACFYKLHPPPIDFKISIVVEYAEAWRRIRDSRKLGDLAEARRLRLLGIPADCSLEKLVRRIFSLKPTRREEKIMLNNIKLKIRIKMANEWAVLKIKSMMNLIDEQLNIIRLKYLLCLKNLKIDDVLLLKKHMIEVRKYRSSLAEMLKNKPNTW</sequence>
<dbReference type="VEuPathDB" id="MicrosporidiaDB:AEWR_091980"/>
<protein>
    <submittedName>
        <fullName evidence="1">Uncharacterized protein</fullName>
    </submittedName>
</protein>
<name>M1KLY1_ENCCN</name>
<dbReference type="AlphaFoldDB" id="M1KLY1"/>
<dbReference type="EMBL" id="KC513616">
    <property type="protein sequence ID" value="AGE96336.1"/>
    <property type="molecule type" value="Genomic_DNA"/>
</dbReference>
<dbReference type="VEuPathDB" id="MicrosporidiaDB:AEWD_092020"/>
<gene>
    <name evidence="1" type="ORF">ECU09_1940</name>
</gene>
<reference evidence="1" key="1">
    <citation type="journal article" date="2013" name="Eukaryot. Cell">
        <title>Extremely Reduced Levels of Heterozygosity in the Vertebrate Pathogen Encephalitozoon cuniculi.</title>
        <authorList>
            <person name="Selman M."/>
            <person name="Sak B."/>
            <person name="Kvac M."/>
            <person name="Farinelli L."/>
            <person name="Weiss L.M."/>
            <person name="Corradi N."/>
        </authorList>
    </citation>
    <scope>NUCLEOTIDE SEQUENCE</scope>
</reference>
<dbReference type="VEuPathDB" id="MicrosporidiaDB:M970_091980"/>
<dbReference type="VEuPathDB" id="MicrosporidiaDB:AEWQ_092000"/>
<evidence type="ECO:0000313" key="1">
    <source>
        <dbReference type="EMBL" id="AGE96336.1"/>
    </source>
</evidence>
<accession>M1KLY1</accession>
<organism evidence="1">
    <name type="scientific">Encephalitozoon cuniculi</name>
    <name type="common">Microsporidian parasite</name>
    <dbReference type="NCBI Taxonomy" id="6035"/>
    <lineage>
        <taxon>Eukaryota</taxon>
        <taxon>Fungi</taxon>
        <taxon>Fungi incertae sedis</taxon>
        <taxon>Microsporidia</taxon>
        <taxon>Unikaryonidae</taxon>
        <taxon>Encephalitozoon</taxon>
    </lineage>
</organism>
<proteinExistence type="predicted"/>